<dbReference type="HAMAP" id="MF_00569">
    <property type="entry name" value="NadA_type3"/>
    <property type="match status" value="1"/>
</dbReference>
<keyword evidence="4 13" id="KW-0004">4Fe-4S</keyword>
<dbReference type="GO" id="GO:0034628">
    <property type="term" value="P:'de novo' NAD+ biosynthetic process from L-aspartate"/>
    <property type="evidence" value="ECO:0007669"/>
    <property type="project" value="TreeGrafter"/>
</dbReference>
<evidence type="ECO:0000256" key="2">
    <source>
        <dbReference type="ARBA" id="ARBA00005065"/>
    </source>
</evidence>
<feature type="binding site" evidence="13">
    <location>
        <position position="270"/>
    </location>
    <ligand>
        <name>iminosuccinate</name>
        <dbReference type="ChEBI" id="CHEBI:77875"/>
    </ligand>
</feature>
<keyword evidence="6 13" id="KW-0662">Pyridine nucleotide biosynthesis</keyword>
<dbReference type="RefSeq" id="WP_113846186.1">
    <property type="nucleotide sequence ID" value="NZ_LEPB01000004.1"/>
</dbReference>
<proteinExistence type="inferred from homology"/>
<keyword evidence="7 13" id="KW-0808">Transferase</keyword>
<evidence type="ECO:0000313" key="14">
    <source>
        <dbReference type="EMBL" id="RCA11575.1"/>
    </source>
</evidence>
<gene>
    <name evidence="13" type="primary">nadA</name>
    <name evidence="14" type="ORF">EA71_02340</name>
</gene>
<dbReference type="GO" id="GO:0005829">
    <property type="term" value="C:cytosol"/>
    <property type="evidence" value="ECO:0007669"/>
    <property type="project" value="TreeGrafter"/>
</dbReference>
<comment type="similarity">
    <text evidence="13">Belongs to the quinolinate synthase family. Type 3 subfamily.</text>
</comment>
<evidence type="ECO:0000256" key="13">
    <source>
        <dbReference type="HAMAP-Rule" id="MF_00569"/>
    </source>
</evidence>
<name>A0A367CG34_9ENTE</name>
<dbReference type="InterPro" id="IPR036094">
    <property type="entry name" value="NadA_sf"/>
</dbReference>
<comment type="cofactor">
    <cofactor evidence="13">
        <name>[4Fe-4S] cluster</name>
        <dbReference type="ChEBI" id="CHEBI:49883"/>
    </cofactor>
    <text evidence="13">Binds 1 [4Fe-4S] cluster per subunit.</text>
</comment>
<dbReference type="SUPFAM" id="SSF142754">
    <property type="entry name" value="NadA-like"/>
    <property type="match status" value="1"/>
</dbReference>
<evidence type="ECO:0000256" key="1">
    <source>
        <dbReference type="ARBA" id="ARBA00003791"/>
    </source>
</evidence>
<feature type="binding site" evidence="13">
    <location>
        <position position="61"/>
    </location>
    <ligand>
        <name>iminosuccinate</name>
        <dbReference type="ChEBI" id="CHEBI:77875"/>
    </ligand>
</feature>
<comment type="caution">
    <text evidence="14">The sequence shown here is derived from an EMBL/GenBank/DDBJ whole genome shotgun (WGS) entry which is preliminary data.</text>
</comment>
<dbReference type="NCBIfam" id="TIGR00550">
    <property type="entry name" value="nadA"/>
    <property type="match status" value="1"/>
</dbReference>
<comment type="catalytic activity">
    <reaction evidence="11">
        <text>iminosuccinate + dihydroxyacetone phosphate = quinolinate + phosphate + 2 H2O + H(+)</text>
        <dbReference type="Rhea" id="RHEA:25888"/>
        <dbReference type="ChEBI" id="CHEBI:15377"/>
        <dbReference type="ChEBI" id="CHEBI:15378"/>
        <dbReference type="ChEBI" id="CHEBI:29959"/>
        <dbReference type="ChEBI" id="CHEBI:43474"/>
        <dbReference type="ChEBI" id="CHEBI:57642"/>
        <dbReference type="ChEBI" id="CHEBI:77875"/>
        <dbReference type="EC" id="2.5.1.72"/>
    </reaction>
    <physiologicalReaction direction="left-to-right" evidence="11">
        <dbReference type="Rhea" id="RHEA:25889"/>
    </physiologicalReaction>
</comment>
<dbReference type="FunFam" id="3.40.50.10800:FF:000001">
    <property type="entry name" value="Quinolinate synthase A"/>
    <property type="match status" value="1"/>
</dbReference>
<feature type="binding site" evidence="13">
    <location>
        <position position="317"/>
    </location>
    <ligand>
        <name>[4Fe-4S] cluster</name>
        <dbReference type="ChEBI" id="CHEBI:49883"/>
    </ligand>
</feature>
<dbReference type="UniPathway" id="UPA00253">
    <property type="reaction ID" value="UER00327"/>
</dbReference>
<feature type="binding site" evidence="13">
    <location>
        <position position="227"/>
    </location>
    <ligand>
        <name>[4Fe-4S] cluster</name>
        <dbReference type="ChEBI" id="CHEBI:49883"/>
    </ligand>
</feature>
<comment type="pathway">
    <text evidence="2 13">Cofactor biosynthesis; NAD(+) biosynthesis; quinolinate from iminoaspartate: step 1/1.</text>
</comment>
<evidence type="ECO:0000256" key="10">
    <source>
        <dbReference type="ARBA" id="ARBA00023014"/>
    </source>
</evidence>
<evidence type="ECO:0000256" key="11">
    <source>
        <dbReference type="ARBA" id="ARBA00050125"/>
    </source>
</evidence>
<dbReference type="AlphaFoldDB" id="A0A367CG34"/>
<dbReference type="InterPro" id="IPR023515">
    <property type="entry name" value="Quinolinate_synth_A_type3"/>
</dbReference>
<dbReference type="GO" id="GO:0051539">
    <property type="term" value="F:4 iron, 4 sulfur cluster binding"/>
    <property type="evidence" value="ECO:0007669"/>
    <property type="project" value="UniProtKB-KW"/>
</dbReference>
<feature type="binding site" evidence="13">
    <location>
        <begin position="253"/>
        <end position="255"/>
    </location>
    <ligand>
        <name>iminosuccinate</name>
        <dbReference type="ChEBI" id="CHEBI:77875"/>
    </ligand>
</feature>
<keyword evidence="8 13" id="KW-0479">Metal-binding</keyword>
<dbReference type="GO" id="GO:0008987">
    <property type="term" value="F:quinolinate synthetase A activity"/>
    <property type="evidence" value="ECO:0007669"/>
    <property type="project" value="UniProtKB-UniRule"/>
</dbReference>
<dbReference type="GO" id="GO:0046872">
    <property type="term" value="F:metal ion binding"/>
    <property type="evidence" value="ECO:0007669"/>
    <property type="project" value="UniProtKB-KW"/>
</dbReference>
<evidence type="ECO:0000256" key="4">
    <source>
        <dbReference type="ARBA" id="ARBA00022485"/>
    </source>
</evidence>
<protein>
    <recommendedName>
        <fullName evidence="12 13">Quinolinate synthase</fullName>
        <ecNumber evidence="3 13">2.5.1.72</ecNumber>
    </recommendedName>
</protein>
<comment type="function">
    <text evidence="1 13">Catalyzes the condensation of iminoaspartate with dihydroxyacetone phosphate to form quinolinate.</text>
</comment>
<evidence type="ECO:0000256" key="7">
    <source>
        <dbReference type="ARBA" id="ARBA00022679"/>
    </source>
</evidence>
<dbReference type="Gene3D" id="3.40.50.10800">
    <property type="entry name" value="NadA-like"/>
    <property type="match status" value="3"/>
</dbReference>
<dbReference type="Proteomes" id="UP000252797">
    <property type="component" value="Unassembled WGS sequence"/>
</dbReference>
<dbReference type="PANTHER" id="PTHR30573">
    <property type="entry name" value="QUINOLINATE SYNTHETASE A"/>
    <property type="match status" value="1"/>
</dbReference>
<keyword evidence="9 13" id="KW-0408">Iron</keyword>
<evidence type="ECO:0000256" key="6">
    <source>
        <dbReference type="ARBA" id="ARBA00022642"/>
    </source>
</evidence>
<dbReference type="PANTHER" id="PTHR30573:SF0">
    <property type="entry name" value="QUINOLINATE SYNTHASE, CHLOROPLASTIC"/>
    <property type="match status" value="1"/>
</dbReference>
<accession>A0A367CG34</accession>
<evidence type="ECO:0000256" key="9">
    <source>
        <dbReference type="ARBA" id="ARBA00023004"/>
    </source>
</evidence>
<sequence>MSILTEFQGQRITQDYFDASVSQLTEKILAAKKQFGSRLLILAHHYQKDEIVALADEVGDSLQLAQLAAKNKTAEYIVFCGVHFMAETADMLTEANQQVILPDLTAGCTMADMADRYQLQAAWEQLQEKYSAEILPITYINSTAAVKAFVGEHGGVTVTSSNATQVLKWAFKQKKRIFFLPDQHLGRNTAFGMGIPLSDMALWNPRKNELIASAGSDPRVILWDGWCSVHQQFTSGQIKALKQADPEINIIVHPECPQEVVALADEYGSTNKILQVVAAAPAGSHWAIGTDNNLVGRMKDTFTDKKISFLNPRSCACLTMNRIRLPHLAWSLEQLVQGEVVNQITVDERTTKSALKALERMLALS</sequence>
<feature type="binding site" evidence="13">
    <location>
        <position position="44"/>
    </location>
    <ligand>
        <name>iminosuccinate</name>
        <dbReference type="ChEBI" id="CHEBI:77875"/>
    </ligand>
</feature>
<dbReference type="InterPro" id="IPR003473">
    <property type="entry name" value="NadA"/>
</dbReference>
<dbReference type="NCBIfam" id="NF006883">
    <property type="entry name" value="PRK09375.2-4"/>
    <property type="match status" value="1"/>
</dbReference>
<comment type="subcellular location">
    <subcellularLocation>
        <location evidence="13">Cytoplasm</location>
    </subcellularLocation>
</comment>
<reference evidence="14 15" key="1">
    <citation type="submission" date="2015-06" db="EMBL/GenBank/DDBJ databases">
        <title>The Genome Sequence of Enterococcus durans 4EA1.</title>
        <authorList>
            <consortium name="The Broad Institute Genomics Platform"/>
            <consortium name="The Broad Institute Genome Sequencing Center for Infectious Disease"/>
            <person name="Earl A.M."/>
            <person name="Van Tyne D."/>
            <person name="Lebreton F."/>
            <person name="Saavedra J.T."/>
            <person name="Gilmore M.S."/>
            <person name="Manson Mcguire A."/>
            <person name="Clock S."/>
            <person name="Crupain M."/>
            <person name="Rangan U."/>
            <person name="Young S."/>
            <person name="Abouelleil A."/>
            <person name="Cao P."/>
            <person name="Chapman S.B."/>
            <person name="Griggs A."/>
            <person name="Priest M."/>
            <person name="Shea T."/>
            <person name="Wortman J."/>
            <person name="Nusbaum C."/>
            <person name="Birren B."/>
        </authorList>
    </citation>
    <scope>NUCLEOTIDE SEQUENCE [LARGE SCALE GENOMIC DNA]</scope>
    <source>
        <strain evidence="14 15">4EA1</strain>
    </source>
</reference>
<feature type="binding site" evidence="13">
    <location>
        <position position="160"/>
    </location>
    <ligand>
        <name>iminosuccinate</name>
        <dbReference type="ChEBI" id="CHEBI:77875"/>
    </ligand>
</feature>
<organism evidence="14 15">
    <name type="scientific">Enterococcus durans</name>
    <dbReference type="NCBI Taxonomy" id="53345"/>
    <lineage>
        <taxon>Bacteria</taxon>
        <taxon>Bacillati</taxon>
        <taxon>Bacillota</taxon>
        <taxon>Bacilli</taxon>
        <taxon>Lactobacillales</taxon>
        <taxon>Enterococcaceae</taxon>
        <taxon>Enterococcus</taxon>
    </lineage>
</organism>
<feature type="binding site" evidence="13">
    <location>
        <begin position="139"/>
        <end position="141"/>
    </location>
    <ligand>
        <name>iminosuccinate</name>
        <dbReference type="ChEBI" id="CHEBI:77875"/>
    </ligand>
</feature>
<dbReference type="STRING" id="53345.LIU_12075"/>
<keyword evidence="10 13" id="KW-0411">Iron-sulfur</keyword>
<evidence type="ECO:0000256" key="12">
    <source>
        <dbReference type="ARBA" id="ARBA00073059"/>
    </source>
</evidence>
<evidence type="ECO:0000256" key="8">
    <source>
        <dbReference type="ARBA" id="ARBA00022723"/>
    </source>
</evidence>
<evidence type="ECO:0000256" key="5">
    <source>
        <dbReference type="ARBA" id="ARBA00022490"/>
    </source>
</evidence>
<dbReference type="EMBL" id="LEPB01000004">
    <property type="protein sequence ID" value="RCA11575.1"/>
    <property type="molecule type" value="Genomic_DNA"/>
</dbReference>
<evidence type="ECO:0000313" key="15">
    <source>
        <dbReference type="Proteomes" id="UP000252797"/>
    </source>
</evidence>
<dbReference type="Pfam" id="PF02445">
    <property type="entry name" value="NadA"/>
    <property type="match status" value="1"/>
</dbReference>
<keyword evidence="5 13" id="KW-0963">Cytoplasm</keyword>
<feature type="binding site" evidence="13">
    <location>
        <position position="108"/>
    </location>
    <ligand>
        <name>[4Fe-4S] cluster</name>
        <dbReference type="ChEBI" id="CHEBI:49883"/>
    </ligand>
</feature>
<evidence type="ECO:0000256" key="3">
    <source>
        <dbReference type="ARBA" id="ARBA00012669"/>
    </source>
</evidence>
<dbReference type="NCBIfam" id="NF006880">
    <property type="entry name" value="PRK09375.2-1"/>
    <property type="match status" value="1"/>
</dbReference>
<dbReference type="EC" id="2.5.1.72" evidence="3 13"/>